<dbReference type="GO" id="GO:0016780">
    <property type="term" value="F:phosphotransferase activity, for other substituted phosphate groups"/>
    <property type="evidence" value="ECO:0007669"/>
    <property type="project" value="TreeGrafter"/>
</dbReference>
<feature type="domain" description="Bacterial sugar transferase" evidence="10">
    <location>
        <begin position="29"/>
        <end position="220"/>
    </location>
</feature>
<dbReference type="Pfam" id="PF02397">
    <property type="entry name" value="Bac_transf"/>
    <property type="match status" value="1"/>
</dbReference>
<keyword evidence="6 9" id="KW-1133">Transmembrane helix</keyword>
<feature type="transmembrane region" description="Helical" evidence="9">
    <location>
        <begin position="34"/>
        <end position="55"/>
    </location>
</feature>
<keyword evidence="8" id="KW-0270">Exopolysaccharide synthesis</keyword>
<gene>
    <name evidence="11" type="ORF">AC244_27770</name>
</gene>
<dbReference type="PANTHER" id="PTHR30576">
    <property type="entry name" value="COLANIC BIOSYNTHESIS UDP-GLUCOSE LIPID CARRIER TRANSFERASE"/>
    <property type="match status" value="1"/>
</dbReference>
<evidence type="ECO:0000256" key="8">
    <source>
        <dbReference type="ARBA" id="ARBA00023169"/>
    </source>
</evidence>
<dbReference type="OrthoDB" id="9808602at2"/>
<evidence type="ECO:0000256" key="2">
    <source>
        <dbReference type="ARBA" id="ARBA00006464"/>
    </source>
</evidence>
<dbReference type="PANTHER" id="PTHR30576:SF4">
    <property type="entry name" value="UNDECAPRENYL-PHOSPHATE GALACTOSE PHOSPHOTRANSFERASE"/>
    <property type="match status" value="1"/>
</dbReference>
<comment type="similarity">
    <text evidence="2">Belongs to the bacterial sugar transferase family.</text>
</comment>
<dbReference type="GO" id="GO:0000271">
    <property type="term" value="P:polysaccharide biosynthetic process"/>
    <property type="evidence" value="ECO:0007669"/>
    <property type="project" value="UniProtKB-KW"/>
</dbReference>
<evidence type="ECO:0000313" key="12">
    <source>
        <dbReference type="Proteomes" id="UP000037425"/>
    </source>
</evidence>
<evidence type="ECO:0000256" key="3">
    <source>
        <dbReference type="ARBA" id="ARBA00022475"/>
    </source>
</evidence>
<proteinExistence type="inferred from homology"/>
<keyword evidence="4" id="KW-0808">Transferase</keyword>
<accession>A0A0L8BHW3</accession>
<keyword evidence="5 9" id="KW-0812">Transmembrane</keyword>
<comment type="caution">
    <text evidence="11">The sequence shown here is derived from an EMBL/GenBank/DDBJ whole genome shotgun (WGS) entry which is preliminary data.</text>
</comment>
<dbReference type="RefSeq" id="WP_053252035.1">
    <property type="nucleotide sequence ID" value="NZ_LGAP01000028.1"/>
</dbReference>
<evidence type="ECO:0000313" key="11">
    <source>
        <dbReference type="EMBL" id="KOF14267.1"/>
    </source>
</evidence>
<dbReference type="AlphaFoldDB" id="A0A0L8BHW3"/>
<evidence type="ECO:0000256" key="9">
    <source>
        <dbReference type="SAM" id="Phobius"/>
    </source>
</evidence>
<dbReference type="InterPro" id="IPR003362">
    <property type="entry name" value="Bact_transf"/>
</dbReference>
<evidence type="ECO:0000259" key="10">
    <source>
        <dbReference type="Pfam" id="PF02397"/>
    </source>
</evidence>
<dbReference type="PATRIC" id="fig|106592.7.peg.4356"/>
<organism evidence="11 12">
    <name type="scientific">Ensifer adhaerens</name>
    <name type="common">Sinorhizobium morelense</name>
    <dbReference type="NCBI Taxonomy" id="106592"/>
    <lineage>
        <taxon>Bacteria</taxon>
        <taxon>Pseudomonadati</taxon>
        <taxon>Pseudomonadota</taxon>
        <taxon>Alphaproteobacteria</taxon>
        <taxon>Hyphomicrobiales</taxon>
        <taxon>Rhizobiaceae</taxon>
        <taxon>Sinorhizobium/Ensifer group</taxon>
        <taxon>Ensifer</taxon>
    </lineage>
</organism>
<evidence type="ECO:0000256" key="6">
    <source>
        <dbReference type="ARBA" id="ARBA00022989"/>
    </source>
</evidence>
<keyword evidence="7 9" id="KW-0472">Membrane</keyword>
<keyword evidence="3" id="KW-1003">Cell membrane</keyword>
<dbReference type="Proteomes" id="UP000037425">
    <property type="component" value="Unassembled WGS sequence"/>
</dbReference>
<reference evidence="12" key="1">
    <citation type="submission" date="2015-07" db="EMBL/GenBank/DDBJ databases">
        <title>Whole genome sequence of an Ensifer adhaerens strain isolated from a cave pool in the Wind Cave National Park.</title>
        <authorList>
            <person name="Eng W.W.H."/>
            <person name="Gan H.M."/>
            <person name="Barton H.A."/>
            <person name="Savka M.A."/>
        </authorList>
    </citation>
    <scope>NUCLEOTIDE SEQUENCE [LARGE SCALE GENOMIC DNA]</scope>
    <source>
        <strain evidence="12">SD006</strain>
    </source>
</reference>
<dbReference type="EMBL" id="LGAP01000028">
    <property type="protein sequence ID" value="KOF14267.1"/>
    <property type="molecule type" value="Genomic_DNA"/>
</dbReference>
<comment type="subcellular location">
    <subcellularLocation>
        <location evidence="1">Cell membrane</location>
    </subcellularLocation>
</comment>
<sequence length="226" mass="25486">MKSATRSANSPFFSTAESGAYRPVGGISKRGFDIFTASLALVFLSPLFLLLMMLVKFSDGGSVFYGHRRIGHNGRSFRCLKFRTMRADGDRILQEYLRNNPAAYEEWRATRKLQDDPRVTVVGSVLRKLSLDELPQLINIIRGEMSIVGPRPVVEDELELYDAAAVFYLQSRPGLTGLWQISGRNDVSYATRVAFDTHYVQNWSLIRDFSIVVKTIPAVCFSRGSY</sequence>
<name>A0A0L8BHW3_ENSAD</name>
<protein>
    <submittedName>
        <fullName evidence="11">Exopolysaccharide biosynthesis protein</fullName>
    </submittedName>
</protein>
<dbReference type="GO" id="GO:0005886">
    <property type="term" value="C:plasma membrane"/>
    <property type="evidence" value="ECO:0007669"/>
    <property type="project" value="UniProtKB-SubCell"/>
</dbReference>
<evidence type="ECO:0000256" key="4">
    <source>
        <dbReference type="ARBA" id="ARBA00022679"/>
    </source>
</evidence>
<evidence type="ECO:0000256" key="1">
    <source>
        <dbReference type="ARBA" id="ARBA00004236"/>
    </source>
</evidence>
<evidence type="ECO:0000256" key="7">
    <source>
        <dbReference type="ARBA" id="ARBA00023136"/>
    </source>
</evidence>
<evidence type="ECO:0000256" key="5">
    <source>
        <dbReference type="ARBA" id="ARBA00022692"/>
    </source>
</evidence>